<dbReference type="InterPro" id="IPR012827">
    <property type="entry name" value="Hemerythrin_metal-bd"/>
</dbReference>
<dbReference type="SMART" id="SM00283">
    <property type="entry name" value="MA"/>
    <property type="match status" value="1"/>
</dbReference>
<keyword evidence="3 10" id="KW-0812">Transmembrane</keyword>
<dbReference type="Pfam" id="PF13675">
    <property type="entry name" value="PilJ"/>
    <property type="match status" value="1"/>
</dbReference>
<dbReference type="InterPro" id="IPR004089">
    <property type="entry name" value="MCPsignal_dom"/>
</dbReference>
<evidence type="ECO:0000256" key="3">
    <source>
        <dbReference type="ARBA" id="ARBA00022692"/>
    </source>
</evidence>
<dbReference type="GO" id="GO:0007165">
    <property type="term" value="P:signal transduction"/>
    <property type="evidence" value="ECO:0007669"/>
    <property type="project" value="UniProtKB-KW"/>
</dbReference>
<protein>
    <recommendedName>
        <fullName evidence="11">Methyl-accepting transducer domain-containing protein</fullName>
    </recommendedName>
</protein>
<feature type="non-terminal residue" evidence="12">
    <location>
        <position position="721"/>
    </location>
</feature>
<dbReference type="Pfam" id="PF01814">
    <property type="entry name" value="Hemerythrin"/>
    <property type="match status" value="1"/>
</dbReference>
<keyword evidence="4" id="KW-0479">Metal-binding</keyword>
<dbReference type="InterPro" id="IPR025991">
    <property type="entry name" value="Chemoreceptor_zinc-bind_dom"/>
</dbReference>
<evidence type="ECO:0000256" key="5">
    <source>
        <dbReference type="ARBA" id="ARBA00022989"/>
    </source>
</evidence>
<dbReference type="PANTHER" id="PTHR32089:SF112">
    <property type="entry name" value="LYSOZYME-LIKE PROTEIN-RELATED"/>
    <property type="match status" value="1"/>
</dbReference>
<dbReference type="Gene3D" id="1.10.287.950">
    <property type="entry name" value="Methyl-accepting chemotaxis protein"/>
    <property type="match status" value="1"/>
</dbReference>
<organism evidence="12">
    <name type="scientific">Thermodesulfatator atlanticus</name>
    <dbReference type="NCBI Taxonomy" id="501497"/>
    <lineage>
        <taxon>Bacteria</taxon>
        <taxon>Pseudomonadati</taxon>
        <taxon>Thermodesulfobacteriota</taxon>
        <taxon>Thermodesulfobacteria</taxon>
        <taxon>Thermodesulfobacteriales</taxon>
        <taxon>Thermodesulfatatoraceae</taxon>
        <taxon>Thermodesulfatator</taxon>
    </lineage>
</organism>
<dbReference type="PROSITE" id="PS50111">
    <property type="entry name" value="CHEMOTAXIS_TRANSDUC_2"/>
    <property type="match status" value="1"/>
</dbReference>
<dbReference type="CDD" id="cd12107">
    <property type="entry name" value="Hemerythrin"/>
    <property type="match status" value="1"/>
</dbReference>
<dbReference type="SUPFAM" id="SSF47188">
    <property type="entry name" value="Hemerythrin-like"/>
    <property type="match status" value="1"/>
</dbReference>
<keyword evidence="6" id="KW-0408">Iron</keyword>
<dbReference type="Gene3D" id="1.20.120.30">
    <property type="entry name" value="Aspartate receptor, ligand-binding domain"/>
    <property type="match status" value="1"/>
</dbReference>
<evidence type="ECO:0000256" key="10">
    <source>
        <dbReference type="SAM" id="Phobius"/>
    </source>
</evidence>
<dbReference type="Gene3D" id="1.20.120.50">
    <property type="entry name" value="Hemerythrin-like"/>
    <property type="match status" value="1"/>
</dbReference>
<keyword evidence="7 10" id="KW-0472">Membrane</keyword>
<dbReference type="EMBL" id="DROK01000258">
    <property type="protein sequence ID" value="HHI97918.1"/>
    <property type="molecule type" value="Genomic_DNA"/>
</dbReference>
<evidence type="ECO:0000259" key="11">
    <source>
        <dbReference type="PROSITE" id="PS50111"/>
    </source>
</evidence>
<dbReference type="Pfam" id="PF00015">
    <property type="entry name" value="MCPsignal"/>
    <property type="match status" value="1"/>
</dbReference>
<evidence type="ECO:0000256" key="6">
    <source>
        <dbReference type="ARBA" id="ARBA00023004"/>
    </source>
</evidence>
<dbReference type="GO" id="GO:0046872">
    <property type="term" value="F:metal ion binding"/>
    <property type="evidence" value="ECO:0007669"/>
    <property type="project" value="UniProtKB-KW"/>
</dbReference>
<feature type="domain" description="Methyl-accepting transducer" evidence="11">
    <location>
        <begin position="255"/>
        <end position="484"/>
    </location>
</feature>
<dbReference type="AlphaFoldDB" id="A0A7V5P102"/>
<dbReference type="PANTHER" id="PTHR32089">
    <property type="entry name" value="METHYL-ACCEPTING CHEMOTAXIS PROTEIN MCPB"/>
    <property type="match status" value="1"/>
</dbReference>
<dbReference type="Pfam" id="PF13682">
    <property type="entry name" value="CZB"/>
    <property type="match status" value="1"/>
</dbReference>
<evidence type="ECO:0000256" key="8">
    <source>
        <dbReference type="ARBA" id="ARBA00023224"/>
    </source>
</evidence>
<dbReference type="InterPro" id="IPR035938">
    <property type="entry name" value="Hemerythrin-like_sf"/>
</dbReference>
<dbReference type="InterPro" id="IPR029095">
    <property type="entry name" value="NarX-like_N"/>
</dbReference>
<evidence type="ECO:0000256" key="2">
    <source>
        <dbReference type="ARBA" id="ARBA00010587"/>
    </source>
</evidence>
<comment type="subcellular location">
    <subcellularLocation>
        <location evidence="1">Membrane</location>
        <topology evidence="1">Multi-pass membrane protein</topology>
    </subcellularLocation>
</comment>
<dbReference type="CDD" id="cd11386">
    <property type="entry name" value="MCP_signal"/>
    <property type="match status" value="1"/>
</dbReference>
<dbReference type="InterPro" id="IPR012312">
    <property type="entry name" value="Hemerythrin-like"/>
</dbReference>
<keyword evidence="8 9" id="KW-0807">Transducer</keyword>
<evidence type="ECO:0000256" key="4">
    <source>
        <dbReference type="ARBA" id="ARBA00022723"/>
    </source>
</evidence>
<comment type="similarity">
    <text evidence="2">Belongs to the hemerythrin family.</text>
</comment>
<evidence type="ECO:0000256" key="1">
    <source>
        <dbReference type="ARBA" id="ARBA00004141"/>
    </source>
</evidence>
<evidence type="ECO:0000256" key="9">
    <source>
        <dbReference type="PROSITE-ProRule" id="PRU00284"/>
    </source>
</evidence>
<comment type="caution">
    <text evidence="12">The sequence shown here is derived from an EMBL/GenBank/DDBJ whole genome shotgun (WGS) entry which is preliminary data.</text>
</comment>
<accession>A0A7V5P102</accession>
<proteinExistence type="inferred from homology"/>
<dbReference type="NCBIfam" id="TIGR02481">
    <property type="entry name" value="hemeryth_dom"/>
    <property type="match status" value="1"/>
</dbReference>
<evidence type="ECO:0000256" key="7">
    <source>
        <dbReference type="ARBA" id="ARBA00023136"/>
    </source>
</evidence>
<feature type="transmembrane region" description="Helical" evidence="10">
    <location>
        <begin position="6"/>
        <end position="33"/>
    </location>
</feature>
<dbReference type="Proteomes" id="UP000886101">
    <property type="component" value="Unassembled WGS sequence"/>
</dbReference>
<reference evidence="12" key="1">
    <citation type="journal article" date="2020" name="mSystems">
        <title>Genome- and Community-Level Interaction Insights into Carbon Utilization and Element Cycling Functions of Hydrothermarchaeota in Hydrothermal Sediment.</title>
        <authorList>
            <person name="Zhou Z."/>
            <person name="Liu Y."/>
            <person name="Xu W."/>
            <person name="Pan J."/>
            <person name="Luo Z.H."/>
            <person name="Li M."/>
        </authorList>
    </citation>
    <scope>NUCLEOTIDE SEQUENCE [LARGE SCALE GENOMIC DNA]</scope>
    <source>
        <strain evidence="12">HyVt-533</strain>
    </source>
</reference>
<sequence>MRRFYAVKYFVPGAVFLVFLVLVLGALASFYLLNKQRLDGRYINISGKLRMLSQKITKEALLTSLKNDPTLRQSLKSTIDTYDQILNELEKVALKDQGDFGREFKKLKEMWRPFRKEALLISQGSSNAQSLQKALDYVSQHNLSLLAQANTVTKTLEKLSLNKQKRFKQFILSLLVVGLAVFLGTLYLTRKHLIEPINQITSLLNEIKKGRFERSLPQKGLQELKEIITAVNSVIGYIAGQFFTLTAQNRILSEAVNFVETSGEQIRHHGYDTERMAEELKASSKQATEDIEIISNAMNDLNIAAQEIAQSIQTTAAKASEASQHASEAKETIQELAASSKEISEVTDLINDIAEQTNLLALNATIEAARAGEAGKGFAVVANEVKELSRQTAKATEKIAKIIGNIQKDMERAVTGMESITTTVEEVNDLASTIASASEEQTVTIADLNNNIQRAVDTIVSVNRHADRLLSHAHDFNEIRENLDVIDHCVSGIVNEESVLLSLIQINPQLEKELLKSLPTEIQLKLILFSHLRWRDNIFNAIITFTPPEVETDPHRCALGQFLQEYRPTSTEEETILEKLIPVHEELHRSAKELINIITQEKNRHAMLSFYTRHIEPLFHELLDLFNRWLALKGASLSEIKIRNQKLITWGEAFEIGIKTIDEQHKRLVNMINELHAKLKDGATTNDLRKIITELIDYAGTHFRTEEELFEKYDYPEKEIH</sequence>
<name>A0A7V5P102_9BACT</name>
<dbReference type="SUPFAM" id="SSF58104">
    <property type="entry name" value="Methyl-accepting chemotaxis protein (MCP) signaling domain"/>
    <property type="match status" value="1"/>
</dbReference>
<keyword evidence="5 10" id="KW-1133">Transmembrane helix</keyword>
<evidence type="ECO:0000313" key="12">
    <source>
        <dbReference type="EMBL" id="HHI97918.1"/>
    </source>
</evidence>
<feature type="transmembrane region" description="Helical" evidence="10">
    <location>
        <begin position="170"/>
        <end position="189"/>
    </location>
</feature>
<gene>
    <name evidence="12" type="ORF">ENJ96_08720</name>
</gene>
<dbReference type="GO" id="GO:0016020">
    <property type="term" value="C:membrane"/>
    <property type="evidence" value="ECO:0007669"/>
    <property type="project" value="UniProtKB-SubCell"/>
</dbReference>